<dbReference type="Pfam" id="PF18765">
    <property type="entry name" value="Polbeta"/>
    <property type="match status" value="1"/>
</dbReference>
<dbReference type="EMBL" id="JBHUIY010000038">
    <property type="protein sequence ID" value="MFD2235188.1"/>
    <property type="molecule type" value="Genomic_DNA"/>
</dbReference>
<evidence type="ECO:0000259" key="1">
    <source>
        <dbReference type="Pfam" id="PF18765"/>
    </source>
</evidence>
<dbReference type="RefSeq" id="WP_377318135.1">
    <property type="nucleotide sequence ID" value="NZ_JBHUIY010000038.1"/>
</dbReference>
<dbReference type="SUPFAM" id="SSF81301">
    <property type="entry name" value="Nucleotidyltransferase"/>
    <property type="match status" value="1"/>
</dbReference>
<name>A0ABW5CEE4_9PROT</name>
<evidence type="ECO:0000313" key="3">
    <source>
        <dbReference type="Proteomes" id="UP001597296"/>
    </source>
</evidence>
<dbReference type="InterPro" id="IPR041633">
    <property type="entry name" value="Polbeta"/>
</dbReference>
<proteinExistence type="predicted"/>
<dbReference type="InterPro" id="IPR043519">
    <property type="entry name" value="NT_sf"/>
</dbReference>
<gene>
    <name evidence="2" type="ORF">ACFSNB_15360</name>
</gene>
<dbReference type="PANTHER" id="PTHR43852:SF2">
    <property type="entry name" value="PROTEIN ADENYLYLTRANSFERASE MNTA"/>
    <property type="match status" value="1"/>
</dbReference>
<sequence length="134" mass="14518">MAALSDDQIVAAVRSALPEVQAIILFGSRAEGLETADSDLDLAVLPRGGIDPVRLWEAGEVIARRLDVDVDLIDLRAASTVMQFQIVTTGRRLFAEGGEADRYEMFVLNEMTALNEARAPLIADIRSGGRVHGR</sequence>
<organism evidence="2 3">
    <name type="scientific">Phaeospirillum tilakii</name>
    <dbReference type="NCBI Taxonomy" id="741673"/>
    <lineage>
        <taxon>Bacteria</taxon>
        <taxon>Pseudomonadati</taxon>
        <taxon>Pseudomonadota</taxon>
        <taxon>Alphaproteobacteria</taxon>
        <taxon>Rhodospirillales</taxon>
        <taxon>Rhodospirillaceae</taxon>
        <taxon>Phaeospirillum</taxon>
    </lineage>
</organism>
<dbReference type="Proteomes" id="UP001597296">
    <property type="component" value="Unassembled WGS sequence"/>
</dbReference>
<feature type="domain" description="Polymerase beta nucleotidyltransferase" evidence="1">
    <location>
        <begin position="17"/>
        <end position="95"/>
    </location>
</feature>
<dbReference type="Gene3D" id="3.30.460.10">
    <property type="entry name" value="Beta Polymerase, domain 2"/>
    <property type="match status" value="1"/>
</dbReference>
<comment type="caution">
    <text evidence="2">The sequence shown here is derived from an EMBL/GenBank/DDBJ whole genome shotgun (WGS) entry which is preliminary data.</text>
</comment>
<evidence type="ECO:0000313" key="2">
    <source>
        <dbReference type="EMBL" id="MFD2235188.1"/>
    </source>
</evidence>
<accession>A0ABW5CEE4</accession>
<dbReference type="NCBIfam" id="NF047752">
    <property type="entry name" value="MntA_antitoxin"/>
    <property type="match status" value="1"/>
</dbReference>
<protein>
    <submittedName>
        <fullName evidence="2">Nucleotidyltransferase domain-containing protein</fullName>
    </submittedName>
</protein>
<reference evidence="3" key="1">
    <citation type="journal article" date="2019" name="Int. J. Syst. Evol. Microbiol.">
        <title>The Global Catalogue of Microorganisms (GCM) 10K type strain sequencing project: providing services to taxonomists for standard genome sequencing and annotation.</title>
        <authorList>
            <consortium name="The Broad Institute Genomics Platform"/>
            <consortium name="The Broad Institute Genome Sequencing Center for Infectious Disease"/>
            <person name="Wu L."/>
            <person name="Ma J."/>
        </authorList>
    </citation>
    <scope>NUCLEOTIDE SEQUENCE [LARGE SCALE GENOMIC DNA]</scope>
    <source>
        <strain evidence="3">KCTC 15012</strain>
    </source>
</reference>
<dbReference type="InterPro" id="IPR052930">
    <property type="entry name" value="TA_antitoxin_MntA"/>
</dbReference>
<dbReference type="PANTHER" id="PTHR43852">
    <property type="entry name" value="NUCLEOTIDYLTRANSFERASE"/>
    <property type="match status" value="1"/>
</dbReference>
<dbReference type="CDD" id="cd05403">
    <property type="entry name" value="NT_KNTase_like"/>
    <property type="match status" value="1"/>
</dbReference>
<keyword evidence="3" id="KW-1185">Reference proteome</keyword>